<organism evidence="2 3">
    <name type="scientific">Meloidogyne enterolobii</name>
    <name type="common">Root-knot nematode worm</name>
    <name type="synonym">Meloidogyne mayaguensis</name>
    <dbReference type="NCBI Taxonomy" id="390850"/>
    <lineage>
        <taxon>Eukaryota</taxon>
        <taxon>Metazoa</taxon>
        <taxon>Ecdysozoa</taxon>
        <taxon>Nematoda</taxon>
        <taxon>Chromadorea</taxon>
        <taxon>Rhabditida</taxon>
        <taxon>Tylenchina</taxon>
        <taxon>Tylenchomorpha</taxon>
        <taxon>Tylenchoidea</taxon>
        <taxon>Meloidogynidae</taxon>
        <taxon>Meloidogyninae</taxon>
        <taxon>Meloidogyne</taxon>
    </lineage>
</organism>
<evidence type="ECO:0000313" key="3">
    <source>
        <dbReference type="Proteomes" id="UP000580250"/>
    </source>
</evidence>
<gene>
    <name evidence="2" type="ORF">MENT_LOCUS17682</name>
</gene>
<evidence type="ECO:0000313" key="2">
    <source>
        <dbReference type="EMBL" id="CAD2166224.1"/>
    </source>
</evidence>
<sequence>MMKNKKKFDNVDFLIKLDFYAQRLSEEIAEEAVKDIKEIELIRRNPRAVYFDDQFKEYLLQECEEEQEEEEEEEEEGIEKNKENKN</sequence>
<accession>A0A6V7UV35</accession>
<proteinExistence type="predicted"/>
<comment type="caution">
    <text evidence="2">The sequence shown here is derived from an EMBL/GenBank/DDBJ whole genome shotgun (WGS) entry which is preliminary data.</text>
</comment>
<reference evidence="2 3" key="1">
    <citation type="submission" date="2020-08" db="EMBL/GenBank/DDBJ databases">
        <authorList>
            <person name="Koutsovoulos G."/>
            <person name="Danchin GJ E."/>
        </authorList>
    </citation>
    <scope>NUCLEOTIDE SEQUENCE [LARGE SCALE GENOMIC DNA]</scope>
</reference>
<name>A0A6V7UV35_MELEN</name>
<feature type="compositionally biased region" description="Acidic residues" evidence="1">
    <location>
        <begin position="63"/>
        <end position="77"/>
    </location>
</feature>
<evidence type="ECO:0000256" key="1">
    <source>
        <dbReference type="SAM" id="MobiDB-lite"/>
    </source>
</evidence>
<dbReference type="OrthoDB" id="5877729at2759"/>
<dbReference type="AlphaFoldDB" id="A0A6V7UV35"/>
<dbReference type="Proteomes" id="UP000580250">
    <property type="component" value="Unassembled WGS sequence"/>
</dbReference>
<protein>
    <submittedName>
        <fullName evidence="2">Uncharacterized protein</fullName>
    </submittedName>
</protein>
<dbReference type="EMBL" id="CAJEWN010000116">
    <property type="protein sequence ID" value="CAD2166224.1"/>
    <property type="molecule type" value="Genomic_DNA"/>
</dbReference>
<feature type="region of interest" description="Disordered" evidence="1">
    <location>
        <begin position="63"/>
        <end position="86"/>
    </location>
</feature>